<feature type="region of interest" description="Disordered" evidence="9">
    <location>
        <begin position="735"/>
        <end position="804"/>
    </location>
</feature>
<name>W5KSQ1_ASTMX</name>
<evidence type="ECO:0000256" key="2">
    <source>
        <dbReference type="ARBA" id="ARBA00022692"/>
    </source>
</evidence>
<feature type="transmembrane region" description="Helical" evidence="10">
    <location>
        <begin position="611"/>
        <end position="635"/>
    </location>
</feature>
<evidence type="ECO:0000256" key="8">
    <source>
        <dbReference type="ARBA" id="ARBA00023180"/>
    </source>
</evidence>
<organism evidence="12 13">
    <name type="scientific">Astyanax mexicanus</name>
    <name type="common">Blind cave fish</name>
    <name type="synonym">Astyanax fasciatus mexicanus</name>
    <dbReference type="NCBI Taxonomy" id="7994"/>
    <lineage>
        <taxon>Eukaryota</taxon>
        <taxon>Metazoa</taxon>
        <taxon>Chordata</taxon>
        <taxon>Craniata</taxon>
        <taxon>Vertebrata</taxon>
        <taxon>Euteleostomi</taxon>
        <taxon>Actinopterygii</taxon>
        <taxon>Neopterygii</taxon>
        <taxon>Teleostei</taxon>
        <taxon>Ostariophysi</taxon>
        <taxon>Characiformes</taxon>
        <taxon>Characoidei</taxon>
        <taxon>Acestrorhamphidae</taxon>
        <taxon>Acestrorhamphinae</taxon>
        <taxon>Astyanax</taxon>
    </lineage>
</organism>
<protein>
    <submittedName>
        <fullName evidence="12">Interleukin-31 receptor subunit alpha-like</fullName>
    </submittedName>
</protein>
<dbReference type="InterPro" id="IPR003961">
    <property type="entry name" value="FN3_dom"/>
</dbReference>
<keyword evidence="13" id="KW-1185">Reference proteome</keyword>
<dbReference type="Bgee" id="ENSAMXG00000010329">
    <property type="expression patterns" value="Expressed in head kidney and 14 other cell types or tissues"/>
</dbReference>
<evidence type="ECO:0000256" key="4">
    <source>
        <dbReference type="ARBA" id="ARBA00022989"/>
    </source>
</evidence>
<dbReference type="STRING" id="7994.ENSAMXP00000010613"/>
<keyword evidence="7" id="KW-0675">Receptor</keyword>
<dbReference type="eggNOG" id="ENOG502RHM7">
    <property type="taxonomic scope" value="Eukaryota"/>
</dbReference>
<dbReference type="CDD" id="cd00063">
    <property type="entry name" value="FN3"/>
    <property type="match status" value="1"/>
</dbReference>
<dbReference type="InParanoid" id="W5KSQ1"/>
<evidence type="ECO:0000256" key="5">
    <source>
        <dbReference type="ARBA" id="ARBA00023136"/>
    </source>
</evidence>
<keyword evidence="2 10" id="KW-0812">Transmembrane</keyword>
<reference evidence="13" key="1">
    <citation type="submission" date="2013-03" db="EMBL/GenBank/DDBJ databases">
        <authorList>
            <person name="Jeffery W."/>
            <person name="Warren W."/>
            <person name="Wilson R.K."/>
        </authorList>
    </citation>
    <scope>NUCLEOTIDE SEQUENCE</scope>
    <source>
        <strain evidence="13">female</strain>
    </source>
</reference>
<dbReference type="SUPFAM" id="SSF49265">
    <property type="entry name" value="Fibronectin type III"/>
    <property type="match status" value="3"/>
</dbReference>
<keyword evidence="6" id="KW-1015">Disulfide bond</keyword>
<evidence type="ECO:0000259" key="11">
    <source>
        <dbReference type="PROSITE" id="PS50853"/>
    </source>
</evidence>
<dbReference type="SMART" id="SM00060">
    <property type="entry name" value="FN3"/>
    <property type="match status" value="3"/>
</dbReference>
<accession>W5KSQ1</accession>
<reference evidence="12" key="4">
    <citation type="submission" date="2025-09" db="UniProtKB">
        <authorList>
            <consortium name="Ensembl"/>
        </authorList>
    </citation>
    <scope>IDENTIFICATION</scope>
</reference>
<dbReference type="PANTHER" id="PTHR23037:SF35">
    <property type="entry name" value="FIBRONECTIN TYPE-III DOMAIN-CONTAINING PROTEIN"/>
    <property type="match status" value="1"/>
</dbReference>
<dbReference type="InterPro" id="IPR013783">
    <property type="entry name" value="Ig-like_fold"/>
</dbReference>
<dbReference type="Ensembl" id="ENSAMXT00000010613.2">
    <property type="protein sequence ID" value="ENSAMXP00000010613.2"/>
    <property type="gene ID" value="ENSAMXG00000010329.2"/>
</dbReference>
<evidence type="ECO:0000256" key="10">
    <source>
        <dbReference type="SAM" id="Phobius"/>
    </source>
</evidence>
<reference evidence="12" key="3">
    <citation type="submission" date="2025-08" db="UniProtKB">
        <authorList>
            <consortium name="Ensembl"/>
        </authorList>
    </citation>
    <scope>IDENTIFICATION</scope>
</reference>
<evidence type="ECO:0000256" key="6">
    <source>
        <dbReference type="ARBA" id="ARBA00023157"/>
    </source>
</evidence>
<dbReference type="AlphaFoldDB" id="W5KSQ1"/>
<dbReference type="HOGENOM" id="CLU_344163_0_0_1"/>
<sequence>MCQFVGDLQSSTGSLIGLIMQTSLFIMVVVLYSLCEASSTPGREICDVFPKNQLVKHGSDVVISFRAPVHSVCHNKTGFDPSRVSWKLNNRMIADGYYNMTDDSTFSVSIPNFSLATGTVEFLMDGHVLSGTLIRTYSIPQNISCIGNLHGSLNCTWDHDQYTTNTSYEVVLELYDVISRKCLDKKFCRSKGKSCKIEEINFKDTQMFITVIAETPAVKATSDEVTYDSLFATVKLNPPEKLTVEPELNGLMVKWYSQMTSEVSFEVRLLAAGSEPVVKNVNYSQETTIKLSEIKECTNYSISVRCKLGVWSEWSQNVTHLSYLNVSNVQINLWRSRSVADGKGKRRVHLMWKGIPPSCKAFDEYRLFYQRSHNIKTLYFSLYKNHTFIYLDENMHTITVAAFRNNTSLAEASINIPSTEDDLTLPPLNNVRMSAGGGQIYVTWDKPNLTVSGYIIVWNSTEQNHMWQHTEETHFSLKGQNFTLYTIYLTALYKNSPVGEMRLHAYAQEKAPAAVLNIRAEDIRDRKVEIHWRPISPTECCAFVVNYTVFYKAQHETGFRNVSVDKNQHSVMLDNLKPSTTYSVYVQANAAAASSKSNHYTFSTKTYGEDYLIGLIMCGIGLILLPVFVVFIIVLQKKYVSEKFPNPRLSSLSMWSTQKCKNPWNHLAMPWDCESEKILKCQVEAEDRDVGKLTARAADHSSTIQETAMITTPTAAEKENAVLVRPNVLELASHDKEEKRQPLQPVDHQTSQNRPGLHTQSPYRIQSPVTSPVDSPKRTFRGTAKPRSSETEMLLKPKSQNTALPTTYVTVDMFEKVKRSTK</sequence>
<evidence type="ECO:0000313" key="12">
    <source>
        <dbReference type="Ensembl" id="ENSAMXP00000010613.2"/>
    </source>
</evidence>
<dbReference type="Pfam" id="PF00041">
    <property type="entry name" value="fn3"/>
    <property type="match status" value="1"/>
</dbReference>
<dbReference type="GO" id="GO:0009897">
    <property type="term" value="C:external side of plasma membrane"/>
    <property type="evidence" value="ECO:0007669"/>
    <property type="project" value="TreeGrafter"/>
</dbReference>
<dbReference type="GeneTree" id="ENSGT00940000155603"/>
<dbReference type="Gene3D" id="2.60.40.10">
    <property type="entry name" value="Immunoglobulins"/>
    <property type="match status" value="5"/>
</dbReference>
<feature type="transmembrane region" description="Helical" evidence="10">
    <location>
        <begin position="12"/>
        <end position="34"/>
    </location>
</feature>
<evidence type="ECO:0000256" key="3">
    <source>
        <dbReference type="ARBA" id="ARBA00022729"/>
    </source>
</evidence>
<proteinExistence type="predicted"/>
<keyword evidence="5 10" id="KW-0472">Membrane</keyword>
<evidence type="ECO:0000313" key="13">
    <source>
        <dbReference type="Proteomes" id="UP000018467"/>
    </source>
</evidence>
<keyword evidence="3" id="KW-0732">Signal</keyword>
<evidence type="ECO:0000256" key="1">
    <source>
        <dbReference type="ARBA" id="ARBA00004479"/>
    </source>
</evidence>
<keyword evidence="8" id="KW-0325">Glycoprotein</keyword>
<evidence type="ECO:0000256" key="7">
    <source>
        <dbReference type="ARBA" id="ARBA00023170"/>
    </source>
</evidence>
<dbReference type="InterPro" id="IPR036116">
    <property type="entry name" value="FN3_sf"/>
</dbReference>
<dbReference type="PANTHER" id="PTHR23037">
    <property type="entry name" value="CYTOKINE RECEPTOR"/>
    <property type="match status" value="1"/>
</dbReference>
<reference evidence="13" key="2">
    <citation type="journal article" date="2014" name="Nat. Commun.">
        <title>The cavefish genome reveals candidate genes for eye loss.</title>
        <authorList>
            <person name="McGaugh S.E."/>
            <person name="Gross J.B."/>
            <person name="Aken B."/>
            <person name="Blin M."/>
            <person name="Borowsky R."/>
            <person name="Chalopin D."/>
            <person name="Hinaux H."/>
            <person name="Jeffery W.R."/>
            <person name="Keene A."/>
            <person name="Ma L."/>
            <person name="Minx P."/>
            <person name="Murphy D."/>
            <person name="O'Quin K.E."/>
            <person name="Retaux S."/>
            <person name="Rohner N."/>
            <person name="Searle S.M."/>
            <person name="Stahl B.A."/>
            <person name="Tabin C."/>
            <person name="Volff J.N."/>
            <person name="Yoshizawa M."/>
            <person name="Warren W.C."/>
        </authorList>
    </citation>
    <scope>NUCLEOTIDE SEQUENCE [LARGE SCALE GENOMIC DNA]</scope>
    <source>
        <strain evidence="13">female</strain>
    </source>
</reference>
<dbReference type="Proteomes" id="UP000018467">
    <property type="component" value="Unassembled WGS sequence"/>
</dbReference>
<feature type="compositionally biased region" description="Polar residues" evidence="9">
    <location>
        <begin position="747"/>
        <end position="773"/>
    </location>
</feature>
<feature type="domain" description="Fibronectin type-III" evidence="11">
    <location>
        <begin position="514"/>
        <end position="607"/>
    </location>
</feature>
<dbReference type="PROSITE" id="PS50853">
    <property type="entry name" value="FN3"/>
    <property type="match status" value="1"/>
</dbReference>
<keyword evidence="4 10" id="KW-1133">Transmembrane helix</keyword>
<dbReference type="GO" id="GO:0004896">
    <property type="term" value="F:cytokine receptor activity"/>
    <property type="evidence" value="ECO:0007669"/>
    <property type="project" value="TreeGrafter"/>
</dbReference>
<comment type="subcellular location">
    <subcellularLocation>
        <location evidence="1">Membrane</location>
        <topology evidence="1">Single-pass type I membrane protein</topology>
    </subcellularLocation>
</comment>
<evidence type="ECO:0000256" key="9">
    <source>
        <dbReference type="SAM" id="MobiDB-lite"/>
    </source>
</evidence>